<accession>A0A542CS80</accession>
<proteinExistence type="predicted"/>
<dbReference type="Gene3D" id="2.120.10.30">
    <property type="entry name" value="TolB, C-terminal domain"/>
    <property type="match status" value="1"/>
</dbReference>
<keyword evidence="2" id="KW-1015">Disulfide bond</keyword>
<keyword evidence="5" id="KW-0430">Lectin</keyword>
<feature type="region of interest" description="Disordered" evidence="3">
    <location>
        <begin position="1"/>
        <end position="30"/>
    </location>
</feature>
<organism evidence="5 6">
    <name type="scientific">Amycolatopsis cihanbeyliensis</name>
    <dbReference type="NCBI Taxonomy" id="1128664"/>
    <lineage>
        <taxon>Bacteria</taxon>
        <taxon>Bacillati</taxon>
        <taxon>Actinomycetota</taxon>
        <taxon>Actinomycetes</taxon>
        <taxon>Pseudonocardiales</taxon>
        <taxon>Pseudonocardiaceae</taxon>
        <taxon>Amycolatopsis</taxon>
    </lineage>
</organism>
<dbReference type="SMART" id="SM00560">
    <property type="entry name" value="LamGL"/>
    <property type="match status" value="1"/>
</dbReference>
<name>A0A542CS80_AMYCI</name>
<sequence length="331" mass="36104">MLRRTTTTGRLSTLASSCKPPESDTISPPDRYRGALFFADSIRGCIWSMPLDEQGEPDPSRTEPFLSDLSMPVKLYTGPEGDLLYLSFTGANGGSLHRVPYRAPAATALSDASDTATSTHPPGPRGLVAEYGFNEGDGEVAVDSGGHRNHGELSGPLRVSGGRYGDGLWFDGVDDWVEVPASRSLAAPWFTVELWTLPSSFRDRWQIGALRGSQRDIEYGLYPSTPDKGPGAVATPRRHRNELTTDEFISVDEWTHLALTYDGRALRLYVNGTQVREQEARGAVWPSDPALWFGGTPAGEDLLHGILDEIGVYNRALSPAEIAKDMERPVD</sequence>
<dbReference type="InterPro" id="IPR006558">
    <property type="entry name" value="LamG-like"/>
</dbReference>
<dbReference type="GO" id="GO:0030246">
    <property type="term" value="F:carbohydrate binding"/>
    <property type="evidence" value="ECO:0007669"/>
    <property type="project" value="UniProtKB-KW"/>
</dbReference>
<evidence type="ECO:0000256" key="3">
    <source>
        <dbReference type="SAM" id="MobiDB-lite"/>
    </source>
</evidence>
<feature type="domain" description="LamG-like jellyroll fold" evidence="4">
    <location>
        <begin position="190"/>
        <end position="320"/>
    </location>
</feature>
<dbReference type="Proteomes" id="UP000320876">
    <property type="component" value="Unassembled WGS sequence"/>
</dbReference>
<dbReference type="SUPFAM" id="SSF49899">
    <property type="entry name" value="Concanavalin A-like lectins/glucanases"/>
    <property type="match status" value="1"/>
</dbReference>
<evidence type="ECO:0000313" key="5">
    <source>
        <dbReference type="EMBL" id="TQI93679.1"/>
    </source>
</evidence>
<comment type="caution">
    <text evidence="5">The sequence shown here is derived from an EMBL/GenBank/DDBJ whole genome shotgun (WGS) entry which is preliminary data.</text>
</comment>
<keyword evidence="1" id="KW-0732">Signal</keyword>
<feature type="compositionally biased region" description="Low complexity" evidence="3">
    <location>
        <begin position="1"/>
        <end position="17"/>
    </location>
</feature>
<dbReference type="EMBL" id="VFML01000002">
    <property type="protein sequence ID" value="TQI93679.1"/>
    <property type="molecule type" value="Genomic_DNA"/>
</dbReference>
<evidence type="ECO:0000256" key="1">
    <source>
        <dbReference type="ARBA" id="ARBA00022729"/>
    </source>
</evidence>
<dbReference type="Pfam" id="PF13385">
    <property type="entry name" value="Laminin_G_3"/>
    <property type="match status" value="1"/>
</dbReference>
<gene>
    <name evidence="5" type="ORF">FB471_5819</name>
</gene>
<evidence type="ECO:0000259" key="4">
    <source>
        <dbReference type="SMART" id="SM00560"/>
    </source>
</evidence>
<protein>
    <submittedName>
        <fullName evidence="5">Concanavalin A-like lectin/glucanase superfamily protein</fullName>
    </submittedName>
</protein>
<dbReference type="AlphaFoldDB" id="A0A542CS80"/>
<dbReference type="InterPro" id="IPR011042">
    <property type="entry name" value="6-blade_b-propeller_TolB-like"/>
</dbReference>
<evidence type="ECO:0000313" key="6">
    <source>
        <dbReference type="Proteomes" id="UP000320876"/>
    </source>
</evidence>
<keyword evidence="6" id="KW-1185">Reference proteome</keyword>
<evidence type="ECO:0000256" key="2">
    <source>
        <dbReference type="ARBA" id="ARBA00023157"/>
    </source>
</evidence>
<dbReference type="InterPro" id="IPR013320">
    <property type="entry name" value="ConA-like_dom_sf"/>
</dbReference>
<reference evidence="5 6" key="1">
    <citation type="submission" date="2019-06" db="EMBL/GenBank/DDBJ databases">
        <title>Sequencing the genomes of 1000 actinobacteria strains.</title>
        <authorList>
            <person name="Klenk H.-P."/>
        </authorList>
    </citation>
    <scope>NUCLEOTIDE SEQUENCE [LARGE SCALE GENOMIC DNA]</scope>
    <source>
        <strain evidence="5 6">DSM 45679</strain>
    </source>
</reference>
<dbReference type="Gene3D" id="2.60.120.200">
    <property type="match status" value="1"/>
</dbReference>